<comment type="caution">
    <text evidence="4">The sequence shown here is derived from an EMBL/GenBank/DDBJ whole genome shotgun (WGS) entry which is preliminary data.</text>
</comment>
<gene>
    <name evidence="4" type="ORF">COX77_00580</name>
</gene>
<dbReference type="SUPFAM" id="SSF143447">
    <property type="entry name" value="AMMECR1-like"/>
    <property type="match status" value="1"/>
</dbReference>
<sequence length="513" mass="57657">MIATIYRSSLIFLLIFVLTGCSFNNAKNIVHNNNMIKDQKVQEVVGTVRPAAVAGSFYGNDEQQLKKQLSQYLVSVVQQKLAAPLAILAPHAGLDYSGATAAHSFKQIVGYNFKKVLILAPSHYQLFKGAVVPSFDYYQTPLGKIKIAEEAKKLVNNKLFQQNLAAEEPEHAIEVELPFLQMVLNDFTILPILIGSDNNYEELMQISAELQKIVDDQTLIVISTDFTHYGPNYGYTPFKNGEQKEKIAEIDNRAFDLIKKMDAQGFYNYVHDSSVTIDGGTAIPVGLQLLKNIEVIQLAYQTSGNILNDYTNSVSYAAFAFYPTVKIEISVDQQKELLELSRKEIDSTLRNQKNDFKLKYNDEAVLKGKQGVFVTLTINDQLRGCIGHIIPQEPMIKAIRDNAVNAALRDSRFSPLTLAELDKVKIEISLLTVPQLLTGKDYQEKMNKLRPNIDGVVLINGDQDATFLPQVWEQIPDKQEFLKQLSLKAGMSENAWQDPATSWYVYQIKGFEE</sequence>
<dbReference type="Gene3D" id="3.30.1490.150">
    <property type="entry name" value="Hypothetical protein ph0010, domain 2"/>
    <property type="match status" value="1"/>
</dbReference>
<dbReference type="NCBIfam" id="TIGR04335">
    <property type="entry name" value="AmmeMemoSam_A"/>
    <property type="match status" value="1"/>
</dbReference>
<dbReference type="HAMAP" id="MF_00055">
    <property type="entry name" value="MEMO1"/>
    <property type="match status" value="1"/>
</dbReference>
<proteinExistence type="inferred from homology"/>
<dbReference type="AlphaFoldDB" id="A0A2M7VGF8"/>
<dbReference type="Gene3D" id="3.30.700.20">
    <property type="entry name" value="Hypothetical protein ph0010, domain 1"/>
    <property type="match status" value="1"/>
</dbReference>
<dbReference type="EMBL" id="PFPO01000013">
    <property type="protein sequence ID" value="PIZ99721.1"/>
    <property type="molecule type" value="Genomic_DNA"/>
</dbReference>
<evidence type="ECO:0000313" key="4">
    <source>
        <dbReference type="EMBL" id="PIZ99721.1"/>
    </source>
</evidence>
<evidence type="ECO:0000313" key="5">
    <source>
        <dbReference type="Proteomes" id="UP000230405"/>
    </source>
</evidence>
<dbReference type="PROSITE" id="PS51112">
    <property type="entry name" value="AMMECR1"/>
    <property type="match status" value="1"/>
</dbReference>
<organism evidence="4 5">
    <name type="scientific">Candidatus Komeilibacteria bacterium CG_4_10_14_0_2_um_filter_37_10</name>
    <dbReference type="NCBI Taxonomy" id="1974470"/>
    <lineage>
        <taxon>Bacteria</taxon>
        <taxon>Candidatus Komeiliibacteriota</taxon>
    </lineage>
</organism>
<dbReference type="InterPro" id="IPR027485">
    <property type="entry name" value="AMMECR1_N"/>
</dbReference>
<dbReference type="PANTHER" id="PTHR11060">
    <property type="entry name" value="PROTEIN MEMO1"/>
    <property type="match status" value="1"/>
</dbReference>
<evidence type="ECO:0000256" key="2">
    <source>
        <dbReference type="HAMAP-Rule" id="MF_00055"/>
    </source>
</evidence>
<evidence type="ECO:0000256" key="1">
    <source>
        <dbReference type="ARBA" id="ARBA00006315"/>
    </source>
</evidence>
<dbReference type="Pfam" id="PF01871">
    <property type="entry name" value="AMMECR1"/>
    <property type="match status" value="1"/>
</dbReference>
<evidence type="ECO:0000259" key="3">
    <source>
        <dbReference type="PROSITE" id="PS51112"/>
    </source>
</evidence>
<dbReference type="InterPro" id="IPR002737">
    <property type="entry name" value="MEMO1_fam"/>
</dbReference>
<feature type="domain" description="AMMECR1" evidence="3">
    <location>
        <begin position="332"/>
        <end position="513"/>
    </location>
</feature>
<dbReference type="Proteomes" id="UP000230405">
    <property type="component" value="Unassembled WGS sequence"/>
</dbReference>
<dbReference type="InterPro" id="IPR027623">
    <property type="entry name" value="AmmeMemoSam_A"/>
</dbReference>
<dbReference type="PANTHER" id="PTHR11060:SF0">
    <property type="entry name" value="PROTEIN MEMO1"/>
    <property type="match status" value="1"/>
</dbReference>
<protein>
    <recommendedName>
        <fullName evidence="2">MEMO1 family protein COX77_00580</fullName>
    </recommendedName>
</protein>
<name>A0A2M7VGF8_9BACT</name>
<reference evidence="5" key="1">
    <citation type="submission" date="2017-09" db="EMBL/GenBank/DDBJ databases">
        <title>Depth-based differentiation of microbial function through sediment-hosted aquifers and enrichment of novel symbionts in the deep terrestrial subsurface.</title>
        <authorList>
            <person name="Probst A.J."/>
            <person name="Ladd B."/>
            <person name="Jarett J.K."/>
            <person name="Geller-Mcgrath D.E."/>
            <person name="Sieber C.M.K."/>
            <person name="Emerson J.B."/>
            <person name="Anantharaman K."/>
            <person name="Thomas B.C."/>
            <person name="Malmstrom R."/>
            <person name="Stieglmeier M."/>
            <person name="Klingl A."/>
            <person name="Woyke T."/>
            <person name="Ryan C.M."/>
            <person name="Banfield J.F."/>
        </authorList>
    </citation>
    <scope>NUCLEOTIDE SEQUENCE [LARGE SCALE GENOMIC DNA]</scope>
</reference>
<dbReference type="Gene3D" id="3.40.830.10">
    <property type="entry name" value="LigB-like"/>
    <property type="match status" value="1"/>
</dbReference>
<comment type="similarity">
    <text evidence="1 2">Belongs to the MEMO1 family.</text>
</comment>
<dbReference type="InterPro" id="IPR002733">
    <property type="entry name" value="AMMECR1_domain"/>
</dbReference>
<dbReference type="NCBIfam" id="TIGR04336">
    <property type="entry name" value="AmmeMemoSam_B"/>
    <property type="match status" value="1"/>
</dbReference>
<accession>A0A2M7VGF8</accession>
<dbReference type="CDD" id="cd07361">
    <property type="entry name" value="MEMO_like"/>
    <property type="match status" value="1"/>
</dbReference>
<dbReference type="PROSITE" id="PS51257">
    <property type="entry name" value="PROKAR_LIPOPROTEIN"/>
    <property type="match status" value="1"/>
</dbReference>
<dbReference type="InterPro" id="IPR023473">
    <property type="entry name" value="AMMECR1"/>
</dbReference>
<dbReference type="InterPro" id="IPR036071">
    <property type="entry name" value="AMMECR1_dom_sf"/>
</dbReference>
<dbReference type="NCBIfam" id="TIGR00296">
    <property type="entry name" value="TIGR00296 family protein"/>
    <property type="match status" value="1"/>
</dbReference>
<dbReference type="Pfam" id="PF01875">
    <property type="entry name" value="Memo"/>
    <property type="match status" value="1"/>
</dbReference>